<reference evidence="6" key="1">
    <citation type="journal article" date="2019" name="bioRxiv">
        <title>The Genome of the Zebra Mussel, Dreissena polymorpha: A Resource for Invasive Species Research.</title>
        <authorList>
            <person name="McCartney M.A."/>
            <person name="Auch B."/>
            <person name="Kono T."/>
            <person name="Mallez S."/>
            <person name="Zhang Y."/>
            <person name="Obille A."/>
            <person name="Becker A."/>
            <person name="Abrahante J.E."/>
            <person name="Garbe J."/>
            <person name="Badalamenti J.P."/>
            <person name="Herman A."/>
            <person name="Mangelson H."/>
            <person name="Liachko I."/>
            <person name="Sullivan S."/>
            <person name="Sone E.D."/>
            <person name="Koren S."/>
            <person name="Silverstein K.A.T."/>
            <person name="Beckman K.B."/>
            <person name="Gohl D.M."/>
        </authorList>
    </citation>
    <scope>NUCLEOTIDE SEQUENCE</scope>
    <source>
        <strain evidence="6">Duluth1</strain>
        <tissue evidence="6">Whole animal</tissue>
    </source>
</reference>
<comment type="caution">
    <text evidence="6">The sequence shown here is derived from an EMBL/GenBank/DDBJ whole genome shotgun (WGS) entry which is preliminary data.</text>
</comment>
<dbReference type="Gene3D" id="2.10.70.10">
    <property type="entry name" value="Complement Module, domain 1"/>
    <property type="match status" value="1"/>
</dbReference>
<keyword evidence="4" id="KW-0472">Membrane</keyword>
<gene>
    <name evidence="6" type="ORF">DPMN_057649</name>
</gene>
<sequence length="414" mass="45758">MGYPWIMLYSARERNHKKSRMMTSGLGISAVCLILCLGRIQANNYSDPYICYGDVCNSESPAQFCDVVYMHCRRCDDIRGDCFTRHQTFNCTEYCYEIRYKEEVEKLRVAGCELLPPPNNGHLNENRTHVPFNYTLTFTCNDGYVPLYIYPVRCGEFAIWIGPPPKCESSTTEALTALTITCGVCLVLSLLVNIFLLQSQIRRWRRNLKKKQKSSKETKRLLNSNKDGKMRNGTGPSAVWPVPAATAPQEQELDDVIFFDSDNTNLSQPPDTIQNGNGSRPAGCDQTPKPDAQIRSCNGLTGHAEEGVAHDDSSSRSSSDEDINNPVAIGGTTVGNIINNITNTNVHLHVISTPTPTPVGPLTAACQPQEPESPQTDKRPVEETDILGSQPGAPSQTVWAIPPENDDTTLKSTE</sequence>
<keyword evidence="7" id="KW-1185">Reference proteome</keyword>
<dbReference type="PROSITE" id="PS50923">
    <property type="entry name" value="SUSHI"/>
    <property type="match status" value="1"/>
</dbReference>
<organism evidence="6 7">
    <name type="scientific">Dreissena polymorpha</name>
    <name type="common">Zebra mussel</name>
    <name type="synonym">Mytilus polymorpha</name>
    <dbReference type="NCBI Taxonomy" id="45954"/>
    <lineage>
        <taxon>Eukaryota</taxon>
        <taxon>Metazoa</taxon>
        <taxon>Spiralia</taxon>
        <taxon>Lophotrochozoa</taxon>
        <taxon>Mollusca</taxon>
        <taxon>Bivalvia</taxon>
        <taxon>Autobranchia</taxon>
        <taxon>Heteroconchia</taxon>
        <taxon>Euheterodonta</taxon>
        <taxon>Imparidentia</taxon>
        <taxon>Neoheterodontei</taxon>
        <taxon>Myida</taxon>
        <taxon>Dreissenoidea</taxon>
        <taxon>Dreissenidae</taxon>
        <taxon>Dreissena</taxon>
    </lineage>
</organism>
<reference evidence="6" key="2">
    <citation type="submission" date="2020-11" db="EMBL/GenBank/DDBJ databases">
        <authorList>
            <person name="McCartney M.A."/>
            <person name="Auch B."/>
            <person name="Kono T."/>
            <person name="Mallez S."/>
            <person name="Becker A."/>
            <person name="Gohl D.M."/>
            <person name="Silverstein K.A.T."/>
            <person name="Koren S."/>
            <person name="Bechman K.B."/>
            <person name="Herman A."/>
            <person name="Abrahante J.E."/>
            <person name="Garbe J."/>
        </authorList>
    </citation>
    <scope>NUCLEOTIDE SEQUENCE</scope>
    <source>
        <strain evidence="6">Duluth1</strain>
        <tissue evidence="6">Whole animal</tissue>
    </source>
</reference>
<proteinExistence type="predicted"/>
<dbReference type="SUPFAM" id="SSF57535">
    <property type="entry name" value="Complement control module/SCR domain"/>
    <property type="match status" value="1"/>
</dbReference>
<dbReference type="InterPro" id="IPR000436">
    <property type="entry name" value="Sushi_SCR_CCP_dom"/>
</dbReference>
<name>A0A9D4C0J4_DREPO</name>
<feature type="compositionally biased region" description="Basic and acidic residues" evidence="3">
    <location>
        <begin position="303"/>
        <end position="314"/>
    </location>
</feature>
<dbReference type="EMBL" id="JAIWYP010000013">
    <property type="protein sequence ID" value="KAH3714946.1"/>
    <property type="molecule type" value="Genomic_DNA"/>
</dbReference>
<keyword evidence="2" id="KW-0768">Sushi</keyword>
<feature type="region of interest" description="Disordered" evidence="3">
    <location>
        <begin position="261"/>
        <end position="327"/>
    </location>
</feature>
<dbReference type="CDD" id="cd00033">
    <property type="entry name" value="CCP"/>
    <property type="match status" value="1"/>
</dbReference>
<keyword evidence="4" id="KW-1133">Transmembrane helix</keyword>
<feature type="region of interest" description="Disordered" evidence="3">
    <location>
        <begin position="359"/>
        <end position="414"/>
    </location>
</feature>
<dbReference type="SMART" id="SM00032">
    <property type="entry name" value="CCP"/>
    <property type="match status" value="1"/>
</dbReference>
<keyword evidence="1 2" id="KW-1015">Disulfide bond</keyword>
<protein>
    <recommendedName>
        <fullName evidence="5">Sushi domain-containing protein</fullName>
    </recommendedName>
</protein>
<feature type="compositionally biased region" description="Basic and acidic residues" evidence="3">
    <location>
        <begin position="214"/>
        <end position="230"/>
    </location>
</feature>
<evidence type="ECO:0000313" key="7">
    <source>
        <dbReference type="Proteomes" id="UP000828390"/>
    </source>
</evidence>
<dbReference type="AlphaFoldDB" id="A0A9D4C0J4"/>
<comment type="caution">
    <text evidence="2">Lacks conserved residue(s) required for the propagation of feature annotation.</text>
</comment>
<dbReference type="Proteomes" id="UP000828390">
    <property type="component" value="Unassembled WGS sequence"/>
</dbReference>
<feature type="region of interest" description="Disordered" evidence="3">
    <location>
        <begin position="208"/>
        <end position="242"/>
    </location>
</feature>
<evidence type="ECO:0000256" key="3">
    <source>
        <dbReference type="SAM" id="MobiDB-lite"/>
    </source>
</evidence>
<evidence type="ECO:0000256" key="2">
    <source>
        <dbReference type="PROSITE-ProRule" id="PRU00302"/>
    </source>
</evidence>
<evidence type="ECO:0000256" key="4">
    <source>
        <dbReference type="SAM" id="Phobius"/>
    </source>
</evidence>
<feature type="transmembrane region" description="Helical" evidence="4">
    <location>
        <begin position="174"/>
        <end position="197"/>
    </location>
</feature>
<evidence type="ECO:0000256" key="1">
    <source>
        <dbReference type="ARBA" id="ARBA00023157"/>
    </source>
</evidence>
<keyword evidence="4" id="KW-0812">Transmembrane</keyword>
<evidence type="ECO:0000313" key="6">
    <source>
        <dbReference type="EMBL" id="KAH3714946.1"/>
    </source>
</evidence>
<accession>A0A9D4C0J4</accession>
<feature type="compositionally biased region" description="Polar residues" evidence="3">
    <location>
        <begin position="261"/>
        <end position="278"/>
    </location>
</feature>
<feature type="disulfide bond" evidence="2">
    <location>
        <begin position="140"/>
        <end position="167"/>
    </location>
</feature>
<feature type="domain" description="Sushi" evidence="5">
    <location>
        <begin position="110"/>
        <end position="169"/>
    </location>
</feature>
<evidence type="ECO:0000259" key="5">
    <source>
        <dbReference type="PROSITE" id="PS50923"/>
    </source>
</evidence>
<dbReference type="InterPro" id="IPR035976">
    <property type="entry name" value="Sushi/SCR/CCP_sf"/>
</dbReference>